<sequence length="134" mass="15223">MTDMTINAPETVSVVTKIFETYEKALINNDLPVLDDHFWDSEFTLRFGVEENLYGSKAIQAYRRHCQPVGPGRTLRNTVVTTFGDSFATVSTQFWDGENDEQGRQMQTWVRFADGWKVVAAHVSVMRTGSGLKR</sequence>
<keyword evidence="2" id="KW-1185">Reference proteome</keyword>
<proteinExistence type="predicted"/>
<gene>
    <name evidence="1" type="ORF">BEE62_16665</name>
</gene>
<organism evidence="1 2">
    <name type="scientific">Marinobacter nauticus</name>
    <name type="common">Marinobacter hydrocarbonoclasticus</name>
    <name type="synonym">Marinobacter aquaeolei</name>
    <dbReference type="NCBI Taxonomy" id="2743"/>
    <lineage>
        <taxon>Bacteria</taxon>
        <taxon>Pseudomonadati</taxon>
        <taxon>Pseudomonadota</taxon>
        <taxon>Gammaproteobacteria</taxon>
        <taxon>Pseudomonadales</taxon>
        <taxon>Marinobacteraceae</taxon>
        <taxon>Marinobacter</taxon>
    </lineage>
</organism>
<dbReference type="InterPro" id="IPR024507">
    <property type="entry name" value="AtzH-like"/>
</dbReference>
<dbReference type="EMBL" id="MPKY01000004">
    <property type="protein sequence ID" value="OJS97952.1"/>
    <property type="molecule type" value="Genomic_DNA"/>
</dbReference>
<accession>A0A1M2URM8</accession>
<dbReference type="Gene3D" id="3.10.450.50">
    <property type="match status" value="1"/>
</dbReference>
<dbReference type="NCBIfam" id="NF033625">
    <property type="entry name" value="HpxZ"/>
    <property type="match status" value="1"/>
</dbReference>
<dbReference type="AlphaFoldDB" id="A0A1M2URM8"/>
<dbReference type="SUPFAM" id="SSF54427">
    <property type="entry name" value="NTF2-like"/>
    <property type="match status" value="1"/>
</dbReference>
<name>A0A1M2URM8_MARNT</name>
<protein>
    <submittedName>
        <fullName evidence="1">DUF4440 domain-containing protein</fullName>
    </submittedName>
</protein>
<dbReference type="Pfam" id="PF11533">
    <property type="entry name" value="AtzH-like"/>
    <property type="match status" value="1"/>
</dbReference>
<evidence type="ECO:0000313" key="1">
    <source>
        <dbReference type="EMBL" id="OJS97952.1"/>
    </source>
</evidence>
<reference evidence="1" key="1">
    <citation type="submission" date="2016-11" db="EMBL/GenBank/DDBJ databases">
        <title>Draft Genome Sequence of Marinobacter hydrocarbonoclasticus strain STW2, a polyaromatic aromatic hydrocarbon degrading and denitrifying bacterium from rhizosphere of Seagrass Enhalus acodoides.</title>
        <authorList>
            <person name="Ling J."/>
            <person name="Dong J."/>
        </authorList>
    </citation>
    <scope>NUCLEOTIDE SEQUENCE [LARGE SCALE GENOMIC DNA]</scope>
    <source>
        <strain evidence="1">STW2</strain>
    </source>
</reference>
<dbReference type="Proteomes" id="UP000183986">
    <property type="component" value="Unassembled WGS sequence"/>
</dbReference>
<evidence type="ECO:0000313" key="2">
    <source>
        <dbReference type="Proteomes" id="UP000183986"/>
    </source>
</evidence>
<dbReference type="InterPro" id="IPR032710">
    <property type="entry name" value="NTF2-like_dom_sf"/>
</dbReference>
<comment type="caution">
    <text evidence="1">The sequence shown here is derived from an EMBL/GenBank/DDBJ whole genome shotgun (WGS) entry which is preliminary data.</text>
</comment>